<dbReference type="InterPro" id="IPR044859">
    <property type="entry name" value="Allene_oxi_cyc_Dirigent"/>
</dbReference>
<dbReference type="OrthoDB" id="1864232at2759"/>
<dbReference type="GO" id="GO:0009699">
    <property type="term" value="P:phenylpropanoid biosynthetic process"/>
    <property type="evidence" value="ECO:0007669"/>
    <property type="project" value="UniProtKB-ARBA"/>
</dbReference>
<dbReference type="AlphaFoldDB" id="A0A2Z7BZU0"/>
<keyword evidence="4" id="KW-0052">Apoplast</keyword>
<dbReference type="PANTHER" id="PTHR21495">
    <property type="entry name" value="NUCLEOPORIN-RELATED"/>
    <property type="match status" value="1"/>
</dbReference>
<organism evidence="5 6">
    <name type="scientific">Dorcoceras hygrometricum</name>
    <dbReference type="NCBI Taxonomy" id="472368"/>
    <lineage>
        <taxon>Eukaryota</taxon>
        <taxon>Viridiplantae</taxon>
        <taxon>Streptophyta</taxon>
        <taxon>Embryophyta</taxon>
        <taxon>Tracheophyta</taxon>
        <taxon>Spermatophyta</taxon>
        <taxon>Magnoliopsida</taxon>
        <taxon>eudicotyledons</taxon>
        <taxon>Gunneridae</taxon>
        <taxon>Pentapetalae</taxon>
        <taxon>asterids</taxon>
        <taxon>lamiids</taxon>
        <taxon>Lamiales</taxon>
        <taxon>Gesneriaceae</taxon>
        <taxon>Didymocarpoideae</taxon>
        <taxon>Trichosporeae</taxon>
        <taxon>Loxocarpinae</taxon>
        <taxon>Dorcoceras</taxon>
    </lineage>
</organism>
<dbReference type="Proteomes" id="UP000250235">
    <property type="component" value="Unassembled WGS sequence"/>
</dbReference>
<dbReference type="EMBL" id="KV000516">
    <property type="protein sequence ID" value="KZV40153.1"/>
    <property type="molecule type" value="Genomic_DNA"/>
</dbReference>
<keyword evidence="6" id="KW-1185">Reference proteome</keyword>
<reference evidence="5 6" key="1">
    <citation type="journal article" date="2015" name="Proc. Natl. Acad. Sci. U.S.A.">
        <title>The resurrection genome of Boea hygrometrica: A blueprint for survival of dehydration.</title>
        <authorList>
            <person name="Xiao L."/>
            <person name="Yang G."/>
            <person name="Zhang L."/>
            <person name="Yang X."/>
            <person name="Zhao S."/>
            <person name="Ji Z."/>
            <person name="Zhou Q."/>
            <person name="Hu M."/>
            <person name="Wang Y."/>
            <person name="Chen M."/>
            <person name="Xu Y."/>
            <person name="Jin H."/>
            <person name="Xiao X."/>
            <person name="Hu G."/>
            <person name="Bao F."/>
            <person name="Hu Y."/>
            <person name="Wan P."/>
            <person name="Li L."/>
            <person name="Deng X."/>
            <person name="Kuang T."/>
            <person name="Xiang C."/>
            <person name="Zhu J.K."/>
            <person name="Oliver M.J."/>
            <person name="He Y."/>
        </authorList>
    </citation>
    <scope>NUCLEOTIDE SEQUENCE [LARGE SCALE GENOMIC DNA]</scope>
    <source>
        <strain evidence="6">cv. XS01</strain>
    </source>
</reference>
<name>A0A2Z7BZU0_9LAMI</name>
<proteinExistence type="inferred from homology"/>
<dbReference type="GO" id="GO:0048046">
    <property type="term" value="C:apoplast"/>
    <property type="evidence" value="ECO:0007669"/>
    <property type="project" value="UniProtKB-SubCell"/>
</dbReference>
<evidence type="ECO:0000256" key="1">
    <source>
        <dbReference type="ARBA" id="ARBA00010746"/>
    </source>
</evidence>
<accession>A0A2Z7BZU0</accession>
<comment type="similarity">
    <text evidence="1 4">Belongs to the plant dirigent protein family.</text>
</comment>
<evidence type="ECO:0000256" key="4">
    <source>
        <dbReference type="RuleBase" id="RU363099"/>
    </source>
</evidence>
<comment type="subunit">
    <text evidence="2 4">Homodimer.</text>
</comment>
<protein>
    <recommendedName>
        <fullName evidence="4">Dirigent protein</fullName>
    </recommendedName>
</protein>
<dbReference type="Gene3D" id="2.40.480.10">
    <property type="entry name" value="Allene oxide cyclase-like"/>
    <property type="match status" value="1"/>
</dbReference>
<keyword evidence="3 4" id="KW-0964">Secreted</keyword>
<comment type="function">
    <text evidence="4">Dirigent proteins impart stereoselectivity on the phenoxy radical-coupling reaction, yielding optically active lignans from two molecules of coniferyl alcohol in the biosynthesis of lignans, flavonolignans, and alkaloids and thus plays a central role in plant secondary metabolism.</text>
</comment>
<evidence type="ECO:0000256" key="3">
    <source>
        <dbReference type="ARBA" id="ARBA00022525"/>
    </source>
</evidence>
<evidence type="ECO:0000256" key="2">
    <source>
        <dbReference type="ARBA" id="ARBA00011738"/>
    </source>
</evidence>
<dbReference type="Pfam" id="PF03018">
    <property type="entry name" value="Dirigent"/>
    <property type="match status" value="1"/>
</dbReference>
<comment type="subcellular location">
    <subcellularLocation>
        <location evidence="4">Secreted</location>
        <location evidence="4">Extracellular space</location>
        <location evidence="4">Apoplast</location>
    </subcellularLocation>
</comment>
<sequence>MSDDLMTAGPDPSSTPLGRAQGLVGFSDLNEQVVYVSVNFYFRGGPYDGSVISVLGRNPLAGAARELSIVGGTGEFRLARGIAVATTYMDFNATGYAIFKYTFYVIY</sequence>
<dbReference type="InterPro" id="IPR004265">
    <property type="entry name" value="Dirigent"/>
</dbReference>
<evidence type="ECO:0000313" key="5">
    <source>
        <dbReference type="EMBL" id="KZV40153.1"/>
    </source>
</evidence>
<gene>
    <name evidence="5" type="ORF">F511_33653</name>
</gene>
<evidence type="ECO:0000313" key="6">
    <source>
        <dbReference type="Proteomes" id="UP000250235"/>
    </source>
</evidence>